<dbReference type="EMBL" id="AP025292">
    <property type="protein sequence ID" value="BDC99092.1"/>
    <property type="molecule type" value="Genomic_DNA"/>
</dbReference>
<name>A0ABN6L7A6_9BACT</name>
<feature type="domain" description="DUF306" evidence="2">
    <location>
        <begin position="31"/>
        <end position="134"/>
    </location>
</feature>
<dbReference type="InterPro" id="IPR038670">
    <property type="entry name" value="HslJ-like_sf"/>
</dbReference>
<keyword evidence="4" id="KW-1185">Reference proteome</keyword>
<accession>A0ABN6L7A6</accession>
<dbReference type="Gene3D" id="2.40.128.270">
    <property type="match status" value="1"/>
</dbReference>
<protein>
    <recommendedName>
        <fullName evidence="2">DUF306 domain-containing protein</fullName>
    </recommendedName>
</protein>
<evidence type="ECO:0000259" key="2">
    <source>
        <dbReference type="Pfam" id="PF03724"/>
    </source>
</evidence>
<organism evidence="3 4">
    <name type="scientific">Persicobacter psychrovividus</name>
    <dbReference type="NCBI Taxonomy" id="387638"/>
    <lineage>
        <taxon>Bacteria</taxon>
        <taxon>Pseudomonadati</taxon>
        <taxon>Bacteroidota</taxon>
        <taxon>Cytophagia</taxon>
        <taxon>Cytophagales</taxon>
        <taxon>Persicobacteraceae</taxon>
        <taxon>Persicobacter</taxon>
    </lineage>
</organism>
<feature type="signal peptide" evidence="1">
    <location>
        <begin position="1"/>
        <end position="18"/>
    </location>
</feature>
<evidence type="ECO:0000313" key="4">
    <source>
        <dbReference type="Proteomes" id="UP001354989"/>
    </source>
</evidence>
<dbReference type="Pfam" id="PF03724">
    <property type="entry name" value="META"/>
    <property type="match status" value="1"/>
</dbReference>
<feature type="chain" id="PRO_5045198095" description="DUF306 domain-containing protein" evidence="1">
    <location>
        <begin position="19"/>
        <end position="137"/>
    </location>
</feature>
<gene>
    <name evidence="3" type="ORF">PEPS_13730</name>
</gene>
<proteinExistence type="predicted"/>
<evidence type="ECO:0000313" key="3">
    <source>
        <dbReference type="EMBL" id="BDC99092.1"/>
    </source>
</evidence>
<dbReference type="InterPro" id="IPR005184">
    <property type="entry name" value="DUF306_Meta_HslJ"/>
</dbReference>
<sequence>MMKNFLMVIMLACMFACTAGKKSVTVDANALKGEWVMVDFKGQETEKLEEIPPVPLHFFEGENRFQVKPFNSVSGGYEVNGPEIKFLMGPSTMMAQPPEEMIFLNNFYKVNHFEIVKGQLILKNEADQVKMTFKKKG</sequence>
<dbReference type="RefSeq" id="WP_332921679.1">
    <property type="nucleotide sequence ID" value="NZ_AP025292.1"/>
</dbReference>
<keyword evidence="1" id="KW-0732">Signal</keyword>
<dbReference type="Proteomes" id="UP001354989">
    <property type="component" value="Chromosome"/>
</dbReference>
<reference evidence="3 4" key="1">
    <citation type="submission" date="2021-12" db="EMBL/GenBank/DDBJ databases">
        <title>Genome sequencing of bacteria with rrn-lacking chromosome and rrn-plasmid.</title>
        <authorList>
            <person name="Anda M."/>
            <person name="Iwasaki W."/>
        </authorList>
    </citation>
    <scope>NUCLEOTIDE SEQUENCE [LARGE SCALE GENOMIC DNA]</scope>
    <source>
        <strain evidence="3 4">NBRC 101262</strain>
    </source>
</reference>
<evidence type="ECO:0000256" key="1">
    <source>
        <dbReference type="SAM" id="SignalP"/>
    </source>
</evidence>